<protein>
    <submittedName>
        <fullName evidence="2">DNA-binding anti-repressor SinI</fullName>
    </submittedName>
</protein>
<keyword evidence="3" id="KW-1185">Reference proteome</keyword>
<dbReference type="EMBL" id="QOUX01000001">
    <property type="protein sequence ID" value="RXJ04051.1"/>
    <property type="molecule type" value="Genomic_DNA"/>
</dbReference>
<dbReference type="SUPFAM" id="SSF47406">
    <property type="entry name" value="SinR repressor dimerisation domain-like"/>
    <property type="match status" value="1"/>
</dbReference>
<name>A0A4Q0VZN4_9BACI</name>
<evidence type="ECO:0000313" key="3">
    <source>
        <dbReference type="Proteomes" id="UP000290649"/>
    </source>
</evidence>
<dbReference type="GO" id="GO:0046983">
    <property type="term" value="F:protein dimerization activity"/>
    <property type="evidence" value="ECO:0007669"/>
    <property type="project" value="InterPro"/>
</dbReference>
<dbReference type="RefSeq" id="WP_129076398.1">
    <property type="nucleotide sequence ID" value="NZ_QOUX01000001.1"/>
</dbReference>
<dbReference type="InterPro" id="IPR010981">
    <property type="entry name" value="SinR/SinI_dimer_dom"/>
</dbReference>
<reference evidence="2 3" key="1">
    <citation type="journal article" date="2019" name="Int. J. Syst. Evol. Microbiol.">
        <title>Anaerobacillus alkaliphilus sp. nov., a novel alkaliphilic and moderately halophilic bacterium.</title>
        <authorList>
            <person name="Borsodi A.K."/>
            <person name="Aszalos J.M."/>
            <person name="Bihari P."/>
            <person name="Nagy I."/>
            <person name="Schumann P."/>
            <person name="Sproer C."/>
            <person name="Kovacs A.L."/>
            <person name="Boka K."/>
            <person name="Dobosy P."/>
            <person name="Ovari M."/>
            <person name="Szili-Kovacs T."/>
            <person name="Toth E."/>
        </authorList>
    </citation>
    <scope>NUCLEOTIDE SEQUENCE [LARGE SCALE GENOMIC DNA]</scope>
    <source>
        <strain evidence="2 3">B16-10</strain>
    </source>
</reference>
<gene>
    <name evidence="2" type="primary">sinI</name>
    <name evidence="2" type="ORF">DS745_01290</name>
</gene>
<proteinExistence type="predicted"/>
<keyword evidence="2" id="KW-0238">DNA-binding</keyword>
<evidence type="ECO:0000313" key="2">
    <source>
        <dbReference type="EMBL" id="RXJ04051.1"/>
    </source>
</evidence>
<dbReference type="GO" id="GO:0003677">
    <property type="term" value="F:DNA binding"/>
    <property type="evidence" value="ECO:0007669"/>
    <property type="project" value="UniProtKB-KW"/>
</dbReference>
<accession>A0A4Q0VZN4</accession>
<dbReference type="AlphaFoldDB" id="A0A4Q0VZN4"/>
<dbReference type="OrthoDB" id="2942618at2"/>
<dbReference type="GO" id="GO:0006355">
    <property type="term" value="P:regulation of DNA-templated transcription"/>
    <property type="evidence" value="ECO:0007669"/>
    <property type="project" value="InterPro"/>
</dbReference>
<comment type="caution">
    <text evidence="2">The sequence shown here is derived from an EMBL/GenBank/DDBJ whole genome shotgun (WGS) entry which is preliminary data.</text>
</comment>
<feature type="domain" description="Sin" evidence="1">
    <location>
        <begin position="1"/>
        <end position="38"/>
    </location>
</feature>
<dbReference type="InterPro" id="IPR036281">
    <property type="entry name" value="SinR/SinI_dimer_dom_sf"/>
</dbReference>
<dbReference type="Pfam" id="PF08671">
    <property type="entry name" value="SinI"/>
    <property type="match status" value="1"/>
</dbReference>
<dbReference type="PROSITE" id="PS51500">
    <property type="entry name" value="SIN"/>
    <property type="match status" value="1"/>
</dbReference>
<evidence type="ECO:0000259" key="1">
    <source>
        <dbReference type="PROSITE" id="PS51500"/>
    </source>
</evidence>
<dbReference type="Proteomes" id="UP000290649">
    <property type="component" value="Unassembled WGS sequence"/>
</dbReference>
<organism evidence="2 3">
    <name type="scientific">Anaerobacillus alkaliphilus</name>
    <dbReference type="NCBI Taxonomy" id="1548597"/>
    <lineage>
        <taxon>Bacteria</taxon>
        <taxon>Bacillati</taxon>
        <taxon>Bacillota</taxon>
        <taxon>Bacilli</taxon>
        <taxon>Bacillales</taxon>
        <taxon>Bacillaceae</taxon>
        <taxon>Anaerobacillus</taxon>
    </lineage>
</organism>
<sequence>MEFRLVEGLDQEWVELIQEAMVMGISTDEILDFLLKNKS</sequence>